<dbReference type="Proteomes" id="UP000027195">
    <property type="component" value="Unassembled WGS sequence"/>
</dbReference>
<sequence>MAALDRKDIDIANRGADSFLRLYYSAYDSPQRGTTLPKFYRTKSIVSWNGTAMEGEAAVSELIARMPQSKHEVQSYDCHAIPGSGFASRPPSLLITVSGIVTHGPQTSANGSGGAGGSSQPPTGLTPPKTVDAAPRVFSQTFILVPDDTPGRAAAPTGEPTYYIGSDTMRFVG</sequence>
<dbReference type="PANTHER" id="PTHR12612">
    <property type="entry name" value="NUCLEAR TRANSPORT FACTOR 2"/>
    <property type="match status" value="1"/>
</dbReference>
<reference evidence="4" key="1">
    <citation type="journal article" date="2014" name="Proc. Natl. Acad. Sci. U.S.A.">
        <title>Extensive sampling of basidiomycete genomes demonstrates inadequacy of the white-rot/brown-rot paradigm for wood decay fungi.</title>
        <authorList>
            <person name="Riley R."/>
            <person name="Salamov A.A."/>
            <person name="Brown D.W."/>
            <person name="Nagy L.G."/>
            <person name="Floudas D."/>
            <person name="Held B.W."/>
            <person name="Levasseur A."/>
            <person name="Lombard V."/>
            <person name="Morin E."/>
            <person name="Otillar R."/>
            <person name="Lindquist E.A."/>
            <person name="Sun H."/>
            <person name="LaButti K.M."/>
            <person name="Schmutz J."/>
            <person name="Jabbour D."/>
            <person name="Luo H."/>
            <person name="Baker S.E."/>
            <person name="Pisabarro A.G."/>
            <person name="Walton J.D."/>
            <person name="Blanchette R.A."/>
            <person name="Henrissat B."/>
            <person name="Martin F."/>
            <person name="Cullen D."/>
            <person name="Hibbett D.S."/>
            <person name="Grigoriev I.V."/>
        </authorList>
    </citation>
    <scope>NUCLEOTIDE SEQUENCE [LARGE SCALE GENOMIC DNA]</scope>
    <source>
        <strain evidence="4">FD-172 SS1</strain>
    </source>
</reference>
<feature type="domain" description="NTF2" evidence="2">
    <location>
        <begin position="15"/>
        <end position="171"/>
    </location>
</feature>
<gene>
    <name evidence="3" type="ORF">BOTBODRAFT_31560</name>
</gene>
<dbReference type="InterPro" id="IPR032710">
    <property type="entry name" value="NTF2-like_dom_sf"/>
</dbReference>
<dbReference type="PROSITE" id="PS50177">
    <property type="entry name" value="NTF2_DOMAIN"/>
    <property type="match status" value="1"/>
</dbReference>
<organism evidence="3 4">
    <name type="scientific">Botryobasidium botryosum (strain FD-172 SS1)</name>
    <dbReference type="NCBI Taxonomy" id="930990"/>
    <lineage>
        <taxon>Eukaryota</taxon>
        <taxon>Fungi</taxon>
        <taxon>Dikarya</taxon>
        <taxon>Basidiomycota</taxon>
        <taxon>Agaricomycotina</taxon>
        <taxon>Agaricomycetes</taxon>
        <taxon>Cantharellales</taxon>
        <taxon>Botryobasidiaceae</taxon>
        <taxon>Botryobasidium</taxon>
    </lineage>
</organism>
<dbReference type="InParanoid" id="A0A067MLR8"/>
<dbReference type="InterPro" id="IPR045875">
    <property type="entry name" value="NTF2"/>
</dbReference>
<dbReference type="InterPro" id="IPR018222">
    <property type="entry name" value="Nuclear_transport_factor_2_euk"/>
</dbReference>
<dbReference type="CDD" id="cd00780">
    <property type="entry name" value="NTF2"/>
    <property type="match status" value="1"/>
</dbReference>
<dbReference type="SUPFAM" id="SSF54427">
    <property type="entry name" value="NTF2-like"/>
    <property type="match status" value="1"/>
</dbReference>
<dbReference type="GO" id="GO:0006913">
    <property type="term" value="P:nucleocytoplasmic transport"/>
    <property type="evidence" value="ECO:0007669"/>
    <property type="project" value="InterPro"/>
</dbReference>
<proteinExistence type="predicted"/>
<dbReference type="Gene3D" id="3.10.450.50">
    <property type="match status" value="1"/>
</dbReference>
<dbReference type="AlphaFoldDB" id="A0A067MLR8"/>
<evidence type="ECO:0000256" key="1">
    <source>
        <dbReference type="SAM" id="MobiDB-lite"/>
    </source>
</evidence>
<dbReference type="HOGENOM" id="CLU_079976_1_0_1"/>
<dbReference type="OrthoDB" id="25408at2759"/>
<evidence type="ECO:0000313" key="3">
    <source>
        <dbReference type="EMBL" id="KDQ15675.1"/>
    </source>
</evidence>
<feature type="region of interest" description="Disordered" evidence="1">
    <location>
        <begin position="104"/>
        <end position="131"/>
    </location>
</feature>
<dbReference type="EMBL" id="KL198031">
    <property type="protein sequence ID" value="KDQ15675.1"/>
    <property type="molecule type" value="Genomic_DNA"/>
</dbReference>
<accession>A0A067MLR8</accession>
<dbReference type="Pfam" id="PF02136">
    <property type="entry name" value="NTF2"/>
    <property type="match status" value="1"/>
</dbReference>
<name>A0A067MLR8_BOTB1</name>
<evidence type="ECO:0000259" key="2">
    <source>
        <dbReference type="PROSITE" id="PS50177"/>
    </source>
</evidence>
<protein>
    <recommendedName>
        <fullName evidence="2">NTF2 domain-containing protein</fullName>
    </recommendedName>
</protein>
<dbReference type="InterPro" id="IPR002075">
    <property type="entry name" value="NTF2_dom"/>
</dbReference>
<dbReference type="STRING" id="930990.A0A067MLR8"/>
<evidence type="ECO:0000313" key="4">
    <source>
        <dbReference type="Proteomes" id="UP000027195"/>
    </source>
</evidence>
<keyword evidence="4" id="KW-1185">Reference proteome</keyword>